<dbReference type="AlphaFoldDB" id="A0A1M5AEL0"/>
<dbReference type="Proteomes" id="UP000184048">
    <property type="component" value="Unassembled WGS sequence"/>
</dbReference>
<sequence>MNFEALVNGEMYSFYFIKETMVLVSSSQAEYILYKKKQWHCADDISPALLGMLGTAIEQYANASAI</sequence>
<evidence type="ECO:0000313" key="1">
    <source>
        <dbReference type="EMBL" id="SHF28584.1"/>
    </source>
</evidence>
<keyword evidence="2" id="KW-1185">Reference proteome</keyword>
<organism evidence="1 2">
    <name type="scientific">Flavisolibacter ginsengisoli DSM 18119</name>
    <dbReference type="NCBI Taxonomy" id="1121884"/>
    <lineage>
        <taxon>Bacteria</taxon>
        <taxon>Pseudomonadati</taxon>
        <taxon>Bacteroidota</taxon>
        <taxon>Chitinophagia</taxon>
        <taxon>Chitinophagales</taxon>
        <taxon>Chitinophagaceae</taxon>
        <taxon>Flavisolibacter</taxon>
    </lineage>
</organism>
<reference evidence="1 2" key="1">
    <citation type="submission" date="2016-11" db="EMBL/GenBank/DDBJ databases">
        <authorList>
            <person name="Jaros S."/>
            <person name="Januszkiewicz K."/>
            <person name="Wedrychowicz H."/>
        </authorList>
    </citation>
    <scope>NUCLEOTIDE SEQUENCE [LARGE SCALE GENOMIC DNA]</scope>
    <source>
        <strain evidence="1 2">DSM 18119</strain>
    </source>
</reference>
<name>A0A1M5AEL0_9BACT</name>
<accession>A0A1M5AEL0</accession>
<gene>
    <name evidence="1" type="ORF">SAMN02745131_02252</name>
</gene>
<dbReference type="EMBL" id="FQUU01000008">
    <property type="protein sequence ID" value="SHF28584.1"/>
    <property type="molecule type" value="Genomic_DNA"/>
</dbReference>
<proteinExistence type="predicted"/>
<protein>
    <submittedName>
        <fullName evidence="1">Uncharacterized protein</fullName>
    </submittedName>
</protein>
<evidence type="ECO:0000313" key="2">
    <source>
        <dbReference type="Proteomes" id="UP000184048"/>
    </source>
</evidence>
<dbReference type="RefSeq" id="WP_072835427.1">
    <property type="nucleotide sequence ID" value="NZ_FQUU01000008.1"/>
</dbReference>